<evidence type="ECO:0000313" key="2">
    <source>
        <dbReference type="Proteomes" id="UP000689195"/>
    </source>
</evidence>
<name>A0A8S1XR24_9CILI</name>
<evidence type="ECO:0000313" key="1">
    <source>
        <dbReference type="EMBL" id="CAD8203936.1"/>
    </source>
</evidence>
<gene>
    <name evidence="1" type="ORF">PPENT_87.1.T1350106</name>
</gene>
<proteinExistence type="predicted"/>
<dbReference type="AlphaFoldDB" id="A0A8S1XR24"/>
<dbReference type="EMBL" id="CAJJDO010000135">
    <property type="protein sequence ID" value="CAD8203936.1"/>
    <property type="molecule type" value="Genomic_DNA"/>
</dbReference>
<sequence length="318" mass="36487">MKQNFCPDLHVTVPDMDLHICVSYAEICKDVPEVDILVAQNGTQYVCHPRFQPFAPGTPTIDFFGSINCGYEEGVQMVIEQLLDYHLKFYCKFIEGENYKNCLATEIVNGYQRCAYCKAPFVGESCLKLTQGFYDWRYFNPPKKCESITCIECDNPSSCTKCAPGYGSTTPANTCDKWLDSTPPCKEGTYLETVDKCFFCPEGCLSCRKRSASTQPSVTCDVCDSRYFKVKCRQDDPDCYFCFIGTGCDFDRQQILTDYTTLNALGQYQYVISCTQCDLGFFYSKEKKKCECNIQQYFEILRIFRVIVQFMTQFQKNV</sequence>
<protein>
    <submittedName>
        <fullName evidence="1">Uncharacterized protein</fullName>
    </submittedName>
</protein>
<keyword evidence="2" id="KW-1185">Reference proteome</keyword>
<comment type="caution">
    <text evidence="1">The sequence shown here is derived from an EMBL/GenBank/DDBJ whole genome shotgun (WGS) entry which is preliminary data.</text>
</comment>
<dbReference type="Proteomes" id="UP000689195">
    <property type="component" value="Unassembled WGS sequence"/>
</dbReference>
<organism evidence="1 2">
    <name type="scientific">Paramecium pentaurelia</name>
    <dbReference type="NCBI Taxonomy" id="43138"/>
    <lineage>
        <taxon>Eukaryota</taxon>
        <taxon>Sar</taxon>
        <taxon>Alveolata</taxon>
        <taxon>Ciliophora</taxon>
        <taxon>Intramacronucleata</taxon>
        <taxon>Oligohymenophorea</taxon>
        <taxon>Peniculida</taxon>
        <taxon>Parameciidae</taxon>
        <taxon>Paramecium</taxon>
    </lineage>
</organism>
<reference evidence="1" key="1">
    <citation type="submission" date="2021-01" db="EMBL/GenBank/DDBJ databases">
        <authorList>
            <consortium name="Genoscope - CEA"/>
            <person name="William W."/>
        </authorList>
    </citation>
    <scope>NUCLEOTIDE SEQUENCE</scope>
</reference>
<accession>A0A8S1XR24</accession>